<dbReference type="EMBL" id="DF968182">
    <property type="protein sequence ID" value="GAP43987.1"/>
    <property type="molecule type" value="Genomic_DNA"/>
</dbReference>
<gene>
    <name evidence="7" type="ORF">TBC1_112146</name>
</gene>
<dbReference type="STRING" id="1678841.TBC1_112146"/>
<dbReference type="GO" id="GO:0020037">
    <property type="term" value="F:heme binding"/>
    <property type="evidence" value="ECO:0007669"/>
    <property type="project" value="InterPro"/>
</dbReference>
<dbReference type="GO" id="GO:0009055">
    <property type="term" value="F:electron transfer activity"/>
    <property type="evidence" value="ECO:0007669"/>
    <property type="project" value="InterPro"/>
</dbReference>
<evidence type="ECO:0000256" key="4">
    <source>
        <dbReference type="PROSITE-ProRule" id="PRU00433"/>
    </source>
</evidence>
<feature type="domain" description="Cytochrome c" evidence="6">
    <location>
        <begin position="7"/>
        <end position="107"/>
    </location>
</feature>
<dbReference type="Gene3D" id="1.10.760.10">
    <property type="entry name" value="Cytochrome c-like domain"/>
    <property type="match status" value="1"/>
</dbReference>
<accession>A0A0S7C4V8</accession>
<evidence type="ECO:0000256" key="5">
    <source>
        <dbReference type="SAM" id="Phobius"/>
    </source>
</evidence>
<protein>
    <submittedName>
        <fullName evidence="7">Glucose/arabinose dehydrogenase, beta-propeller fold</fullName>
    </submittedName>
</protein>
<dbReference type="InterPro" id="IPR036909">
    <property type="entry name" value="Cyt_c-like_dom_sf"/>
</dbReference>
<evidence type="ECO:0000313" key="7">
    <source>
        <dbReference type="EMBL" id="GAP43987.1"/>
    </source>
</evidence>
<dbReference type="PROSITE" id="PS51007">
    <property type="entry name" value="CYTC"/>
    <property type="match status" value="1"/>
</dbReference>
<dbReference type="InterPro" id="IPR012938">
    <property type="entry name" value="Glc/Sorbosone_DH"/>
</dbReference>
<keyword evidence="5" id="KW-0812">Transmembrane</keyword>
<dbReference type="RefSeq" id="WP_062042026.1">
    <property type="nucleotide sequence ID" value="NZ_DF968182.1"/>
</dbReference>
<dbReference type="Pfam" id="PF13442">
    <property type="entry name" value="Cytochrome_CBB3"/>
    <property type="match status" value="1"/>
</dbReference>
<sequence>MTVKQKVIIVAGLVVFALAGMLGFMSSKNNMPDDENTAALNYQTYCAGCHGEKLEKFTAKKWMDEPDNASIIQSIKTGLEAEGMPAFAQTFTDAEIEELAAYVRKGIPADRSLLKPALRDGDVTKSEVQDFITETVVTGLDVPWGLAFLPGGDLLISERAGTLHRFSNGKLSPPIEGLPPIRAKGQGGLLDVCLHPDYHENGWIYIAYSALYTESGKSLSNTAIMRARLEGNRLTDQQVLFRGTPYTDRSHHFGCKLAFDGKGHLFFGIGDRGQHFDFPQELDNANGKIHRINDDGSIPADNPFANVSGALPSIYSYGHRNPQGTSIHPQTGELWVSEHGPRGGDELNLAEPGKNYGWPVISYGINYNGTILTELTEKEGMEQPVYYWTPSIAPCGMTFLTGGRYKNWENNLFIGSLRFEYLERVVMNGKSVTHTEKLLEEIGRVRNVVVSPDGLIYVATETPGKIVRLIPVEKK</sequence>
<dbReference type="AlphaFoldDB" id="A0A0S7C4V8"/>
<keyword evidence="2 4" id="KW-0479">Metal-binding</keyword>
<dbReference type="Pfam" id="PF07995">
    <property type="entry name" value="GSDH"/>
    <property type="match status" value="1"/>
</dbReference>
<dbReference type="PANTHER" id="PTHR19328">
    <property type="entry name" value="HEDGEHOG-INTERACTING PROTEIN"/>
    <property type="match status" value="1"/>
</dbReference>
<organism evidence="7">
    <name type="scientific">Lentimicrobium saccharophilum</name>
    <dbReference type="NCBI Taxonomy" id="1678841"/>
    <lineage>
        <taxon>Bacteria</taxon>
        <taxon>Pseudomonadati</taxon>
        <taxon>Bacteroidota</taxon>
        <taxon>Bacteroidia</taxon>
        <taxon>Bacteroidales</taxon>
        <taxon>Lentimicrobiaceae</taxon>
        <taxon>Lentimicrobium</taxon>
    </lineage>
</organism>
<dbReference type="InterPro" id="IPR009056">
    <property type="entry name" value="Cyt_c-like_dom"/>
</dbReference>
<keyword evidence="5" id="KW-0472">Membrane</keyword>
<dbReference type="Proteomes" id="UP000053091">
    <property type="component" value="Unassembled WGS sequence"/>
</dbReference>
<dbReference type="GO" id="GO:0046872">
    <property type="term" value="F:metal ion binding"/>
    <property type="evidence" value="ECO:0007669"/>
    <property type="project" value="UniProtKB-KW"/>
</dbReference>
<dbReference type="Gene3D" id="2.120.10.30">
    <property type="entry name" value="TolB, C-terminal domain"/>
    <property type="match status" value="1"/>
</dbReference>
<reference evidence="7" key="1">
    <citation type="journal article" date="2015" name="Genome Announc.">
        <title>Draft Genome Sequence of Bacteroidales Strain TBC1, a Novel Isolate from a Methanogenic Wastewater Treatment System.</title>
        <authorList>
            <person name="Tourlousse D.M."/>
            <person name="Matsuura N."/>
            <person name="Sun L."/>
            <person name="Toyonaga M."/>
            <person name="Kuroda K."/>
            <person name="Ohashi A."/>
            <person name="Cruz R."/>
            <person name="Yamaguchi T."/>
            <person name="Sekiguchi Y."/>
        </authorList>
    </citation>
    <scope>NUCLEOTIDE SEQUENCE [LARGE SCALE GENOMIC DNA]</scope>
    <source>
        <strain evidence="7">TBC1</strain>
    </source>
</reference>
<evidence type="ECO:0000256" key="3">
    <source>
        <dbReference type="ARBA" id="ARBA00023004"/>
    </source>
</evidence>
<evidence type="ECO:0000256" key="2">
    <source>
        <dbReference type="ARBA" id="ARBA00022723"/>
    </source>
</evidence>
<dbReference type="PANTHER" id="PTHR19328:SF75">
    <property type="entry name" value="ALDOSE SUGAR DEHYDROGENASE YLII"/>
    <property type="match status" value="1"/>
</dbReference>
<dbReference type="InterPro" id="IPR011041">
    <property type="entry name" value="Quinoprot_gluc/sorb_DH_b-prop"/>
</dbReference>
<name>A0A0S7C4V8_9BACT</name>
<keyword evidence="1 4" id="KW-0349">Heme</keyword>
<dbReference type="OrthoDB" id="9770043at2"/>
<dbReference type="InterPro" id="IPR011042">
    <property type="entry name" value="6-blade_b-propeller_TolB-like"/>
</dbReference>
<feature type="transmembrane region" description="Helical" evidence="5">
    <location>
        <begin position="7"/>
        <end position="25"/>
    </location>
</feature>
<evidence type="ECO:0000259" key="6">
    <source>
        <dbReference type="PROSITE" id="PS51007"/>
    </source>
</evidence>
<dbReference type="SUPFAM" id="SSF46626">
    <property type="entry name" value="Cytochrome c"/>
    <property type="match status" value="1"/>
</dbReference>
<keyword evidence="8" id="KW-1185">Reference proteome</keyword>
<dbReference type="SUPFAM" id="SSF50952">
    <property type="entry name" value="Soluble quinoprotein glucose dehydrogenase"/>
    <property type="match status" value="1"/>
</dbReference>
<dbReference type="PATRIC" id="fig|1678841.3.peg.2401"/>
<proteinExistence type="predicted"/>
<evidence type="ECO:0000256" key="1">
    <source>
        <dbReference type="ARBA" id="ARBA00022617"/>
    </source>
</evidence>
<keyword evidence="3 4" id="KW-0408">Iron</keyword>
<evidence type="ECO:0000313" key="8">
    <source>
        <dbReference type="Proteomes" id="UP000053091"/>
    </source>
</evidence>
<keyword evidence="5" id="KW-1133">Transmembrane helix</keyword>